<evidence type="ECO:0000313" key="2">
    <source>
        <dbReference type="EMBL" id="CEK61033.1"/>
    </source>
</evidence>
<sequence length="116" mass="13268">KKPMASPIPPKPKRKYKKRVKQALKIPGPPGRPRTASLSAPVPPMVGYCGYSPQSMMNPSMIGHHGRPHSVSLPFNCETRMPSPIHNYDCQPWKQHSYPPSSQWQEQQQQQWRTNE</sequence>
<feature type="compositionally biased region" description="Basic residues" evidence="1">
    <location>
        <begin position="11"/>
        <end position="22"/>
    </location>
</feature>
<feature type="compositionally biased region" description="Pro residues" evidence="1">
    <location>
        <begin position="1"/>
        <end position="10"/>
    </location>
</feature>
<feature type="region of interest" description="Disordered" evidence="1">
    <location>
        <begin position="86"/>
        <end position="116"/>
    </location>
</feature>
<organism evidence="2">
    <name type="scientific">Arion vulgaris</name>
    <dbReference type="NCBI Taxonomy" id="1028688"/>
    <lineage>
        <taxon>Eukaryota</taxon>
        <taxon>Metazoa</taxon>
        <taxon>Spiralia</taxon>
        <taxon>Lophotrochozoa</taxon>
        <taxon>Mollusca</taxon>
        <taxon>Gastropoda</taxon>
        <taxon>Heterobranchia</taxon>
        <taxon>Euthyneura</taxon>
        <taxon>Panpulmonata</taxon>
        <taxon>Eupulmonata</taxon>
        <taxon>Stylommatophora</taxon>
        <taxon>Helicina</taxon>
        <taxon>Arionoidea</taxon>
        <taxon>Arionidae</taxon>
        <taxon>Arion</taxon>
    </lineage>
</organism>
<name>A0A0B6YXU3_9EUPU</name>
<feature type="compositionally biased region" description="Low complexity" evidence="1">
    <location>
        <begin position="103"/>
        <end position="116"/>
    </location>
</feature>
<feature type="non-terminal residue" evidence="2">
    <location>
        <position position="1"/>
    </location>
</feature>
<evidence type="ECO:0000256" key="1">
    <source>
        <dbReference type="SAM" id="MobiDB-lite"/>
    </source>
</evidence>
<gene>
    <name evidence="2" type="primary">ORF41107</name>
</gene>
<dbReference type="EMBL" id="HACG01014168">
    <property type="protein sequence ID" value="CEK61033.1"/>
    <property type="molecule type" value="Transcribed_RNA"/>
</dbReference>
<accession>A0A0B6YXU3</accession>
<feature type="region of interest" description="Disordered" evidence="1">
    <location>
        <begin position="1"/>
        <end position="43"/>
    </location>
</feature>
<reference evidence="2" key="1">
    <citation type="submission" date="2014-12" db="EMBL/GenBank/DDBJ databases">
        <title>Insight into the proteome of Arion vulgaris.</title>
        <authorList>
            <person name="Aradska J."/>
            <person name="Bulat T."/>
            <person name="Smidak R."/>
            <person name="Sarate P."/>
            <person name="Gangsoo J."/>
            <person name="Sialana F."/>
            <person name="Bilban M."/>
            <person name="Lubec G."/>
        </authorList>
    </citation>
    <scope>NUCLEOTIDE SEQUENCE</scope>
    <source>
        <tissue evidence="2">Skin</tissue>
    </source>
</reference>
<feature type="non-terminal residue" evidence="2">
    <location>
        <position position="116"/>
    </location>
</feature>
<proteinExistence type="predicted"/>
<dbReference type="AlphaFoldDB" id="A0A0B6YXU3"/>
<protein>
    <submittedName>
        <fullName evidence="2">Uncharacterized protein</fullName>
    </submittedName>
</protein>